<dbReference type="InterPro" id="IPR003595">
    <property type="entry name" value="Tyr_Pase_cat"/>
</dbReference>
<evidence type="ECO:0000313" key="6">
    <source>
        <dbReference type="EMBL" id="RXN01117.1"/>
    </source>
</evidence>
<dbReference type="EMBL" id="SCEB01000084">
    <property type="protein sequence ID" value="RXN01117.1"/>
    <property type="molecule type" value="Genomic_DNA"/>
</dbReference>
<reference evidence="6 7" key="1">
    <citation type="submission" date="2019-01" db="EMBL/GenBank/DDBJ databases">
        <title>Draft Genome and Complete Hox-Cluster Characterization of the Sterlet Sturgeon (Acipenser ruthenus).</title>
        <authorList>
            <person name="Wei Q."/>
        </authorList>
    </citation>
    <scope>NUCLEOTIDE SEQUENCE [LARGE SCALE GENOMIC DNA]</scope>
    <source>
        <strain evidence="6">WHYD16114868_AA</strain>
        <tissue evidence="6">Blood</tissue>
    </source>
</reference>
<dbReference type="SUPFAM" id="SSF52799">
    <property type="entry name" value="(Phosphotyrosine protein) phosphatases II"/>
    <property type="match status" value="1"/>
</dbReference>
<dbReference type="GO" id="GO:0030141">
    <property type="term" value="C:secretory granule"/>
    <property type="evidence" value="ECO:0007669"/>
    <property type="project" value="InterPro"/>
</dbReference>
<dbReference type="GO" id="GO:0030659">
    <property type="term" value="C:cytoplasmic vesicle membrane"/>
    <property type="evidence" value="ECO:0007669"/>
    <property type="project" value="UniProtKB-SubCell"/>
</dbReference>
<dbReference type="InterPro" id="IPR000242">
    <property type="entry name" value="PTP_cat"/>
</dbReference>
<evidence type="ECO:0000259" key="4">
    <source>
        <dbReference type="PROSITE" id="PS50055"/>
    </source>
</evidence>
<dbReference type="Proteomes" id="UP000289886">
    <property type="component" value="Unassembled WGS sequence"/>
</dbReference>
<protein>
    <submittedName>
        <fullName evidence="6">Receptor-type tyrosine-protein phosphatase-like N</fullName>
    </submittedName>
</protein>
<organism evidence="6 7">
    <name type="scientific">Acipenser ruthenus</name>
    <name type="common">Sterlet sturgeon</name>
    <dbReference type="NCBI Taxonomy" id="7906"/>
    <lineage>
        <taxon>Eukaryota</taxon>
        <taxon>Metazoa</taxon>
        <taxon>Chordata</taxon>
        <taxon>Craniata</taxon>
        <taxon>Vertebrata</taxon>
        <taxon>Euteleostomi</taxon>
        <taxon>Actinopterygii</taxon>
        <taxon>Chondrostei</taxon>
        <taxon>Acipenseriformes</taxon>
        <taxon>Acipenseridae</taxon>
        <taxon>Acipenser</taxon>
    </lineage>
</organism>
<dbReference type="AlphaFoldDB" id="A0A662YYK4"/>
<dbReference type="InterPro" id="IPR000387">
    <property type="entry name" value="Tyr_Pase_dom"/>
</dbReference>
<evidence type="ECO:0000259" key="5">
    <source>
        <dbReference type="PROSITE" id="PS50056"/>
    </source>
</evidence>
<comment type="subcellular location">
    <subcellularLocation>
        <location evidence="1">Cytoplasmic vesicle membrane</location>
        <topology evidence="1">Single-pass type I membrane protein</topology>
    </subcellularLocation>
</comment>
<name>A0A662YYK4_ACIRT</name>
<feature type="region of interest" description="Disordered" evidence="3">
    <location>
        <begin position="69"/>
        <end position="113"/>
    </location>
</feature>
<feature type="domain" description="Tyrosine-protein phosphatase" evidence="4">
    <location>
        <begin position="109"/>
        <end position="158"/>
    </location>
</feature>
<sequence>MDCKEDFDQRQLRLAKEGAPWCSACGEFGHLRAVCPYEDPLWMEAYRQNEVDSAEDWFRLKASQPAVPLSVPRAREELRPKSKKGRSSRKKQQQQQQQPQQQQRRDGRSDGAGRAGTYILIDMVLNRMAKGVKEIDIAATLEHIRDQRPGMVRTKVQYSRSSFPCYHFHYN</sequence>
<dbReference type="Pfam" id="PF00102">
    <property type="entry name" value="Y_phosphatase"/>
    <property type="match status" value="1"/>
</dbReference>
<keyword evidence="6" id="KW-0675">Receptor</keyword>
<dbReference type="PROSITE" id="PS50055">
    <property type="entry name" value="TYR_PHOSPHATASE_PTP"/>
    <property type="match status" value="1"/>
</dbReference>
<evidence type="ECO:0000256" key="1">
    <source>
        <dbReference type="ARBA" id="ARBA00004358"/>
    </source>
</evidence>
<dbReference type="GO" id="GO:0035773">
    <property type="term" value="P:insulin secretion involved in cellular response to glucose stimulus"/>
    <property type="evidence" value="ECO:0007669"/>
    <property type="project" value="TreeGrafter"/>
</dbReference>
<proteinExistence type="predicted"/>
<evidence type="ECO:0000256" key="2">
    <source>
        <dbReference type="ARBA" id="ARBA00023329"/>
    </source>
</evidence>
<comment type="caution">
    <text evidence="6">The sequence shown here is derived from an EMBL/GenBank/DDBJ whole genome shotgun (WGS) entry which is preliminary data.</text>
</comment>
<keyword evidence="7" id="KW-1185">Reference proteome</keyword>
<dbReference type="InterPro" id="IPR029021">
    <property type="entry name" value="Prot-tyrosine_phosphatase-like"/>
</dbReference>
<gene>
    <name evidence="6" type="ORF">EOD39_7913</name>
</gene>
<feature type="compositionally biased region" description="Low complexity" evidence="3">
    <location>
        <begin position="93"/>
        <end position="102"/>
    </location>
</feature>
<accession>A0A662YYK4</accession>
<feature type="compositionally biased region" description="Basic residues" evidence="3">
    <location>
        <begin position="81"/>
        <end position="92"/>
    </location>
</feature>
<dbReference type="PANTHER" id="PTHR46106:SF1">
    <property type="entry name" value="RECEPTOR-TYPE TYROSINE-PROTEIN PHOSPHATASE-LIKE N"/>
    <property type="match status" value="1"/>
</dbReference>
<keyword evidence="2" id="KW-0968">Cytoplasmic vesicle</keyword>
<dbReference type="PANTHER" id="PTHR46106">
    <property type="entry name" value="IA-2 PROTEIN TYROSINE PHOSPHATASE, ISOFORM C"/>
    <property type="match status" value="1"/>
</dbReference>
<evidence type="ECO:0000256" key="3">
    <source>
        <dbReference type="SAM" id="MobiDB-lite"/>
    </source>
</evidence>
<dbReference type="GO" id="GO:0045202">
    <property type="term" value="C:synapse"/>
    <property type="evidence" value="ECO:0007669"/>
    <property type="project" value="TreeGrafter"/>
</dbReference>
<dbReference type="Gene3D" id="3.90.190.10">
    <property type="entry name" value="Protein tyrosine phosphatase superfamily"/>
    <property type="match status" value="1"/>
</dbReference>
<evidence type="ECO:0000313" key="7">
    <source>
        <dbReference type="Proteomes" id="UP000289886"/>
    </source>
</evidence>
<feature type="domain" description="Tyrosine specific protein phosphatases" evidence="5">
    <location>
        <begin position="109"/>
        <end position="159"/>
    </location>
</feature>
<dbReference type="GO" id="GO:0051046">
    <property type="term" value="P:regulation of secretion"/>
    <property type="evidence" value="ECO:0007669"/>
    <property type="project" value="TreeGrafter"/>
</dbReference>
<dbReference type="InterPro" id="IPR033522">
    <property type="entry name" value="IA-2/IA-2_beta"/>
</dbReference>
<dbReference type="PROSITE" id="PS50056">
    <property type="entry name" value="TYR_PHOSPHATASE_2"/>
    <property type="match status" value="1"/>
</dbReference>
<dbReference type="GO" id="GO:0004725">
    <property type="term" value="F:protein tyrosine phosphatase activity"/>
    <property type="evidence" value="ECO:0007669"/>
    <property type="project" value="InterPro"/>
</dbReference>
<dbReference type="SMART" id="SM00404">
    <property type="entry name" value="PTPc_motif"/>
    <property type="match status" value="1"/>
</dbReference>